<dbReference type="EMBL" id="NHTK01006014">
    <property type="protein sequence ID" value="PPQ68137.1"/>
    <property type="molecule type" value="Genomic_DNA"/>
</dbReference>
<dbReference type="Proteomes" id="UP000284842">
    <property type="component" value="Unassembled WGS sequence"/>
</dbReference>
<proteinExistence type="predicted"/>
<sequence length="140" mass="15616">MRMLLLTRPSTLIYPSIPTAPPSSLQIYPSPAFELTDTNSELKPSPMDLNWHERFGYGTTSDSSTSRPAGSREIWTKPVYVTPLERGQEFTLALVQPRKSWSHWRFLCVLPFDIGPASIVDQRSTYKASAGIPAIASFGQ</sequence>
<evidence type="ECO:0000313" key="1">
    <source>
        <dbReference type="EMBL" id="PPQ68137.1"/>
    </source>
</evidence>
<evidence type="ECO:0000313" key="2">
    <source>
        <dbReference type="Proteomes" id="UP000284842"/>
    </source>
</evidence>
<reference evidence="1 2" key="1">
    <citation type="journal article" date="2018" name="Evol. Lett.">
        <title>Horizontal gene cluster transfer increased hallucinogenic mushroom diversity.</title>
        <authorList>
            <person name="Reynolds H.T."/>
            <person name="Vijayakumar V."/>
            <person name="Gluck-Thaler E."/>
            <person name="Korotkin H.B."/>
            <person name="Matheny P.B."/>
            <person name="Slot J.C."/>
        </authorList>
    </citation>
    <scope>NUCLEOTIDE SEQUENCE [LARGE SCALE GENOMIC DNA]</scope>
    <source>
        <strain evidence="1 2">2629</strain>
    </source>
</reference>
<comment type="caution">
    <text evidence="1">The sequence shown here is derived from an EMBL/GenBank/DDBJ whole genome shotgun (WGS) entry which is preliminary data.</text>
</comment>
<protein>
    <submittedName>
        <fullName evidence="1">Uncharacterized protein</fullName>
    </submittedName>
</protein>
<dbReference type="AlphaFoldDB" id="A0A409VPG7"/>
<keyword evidence="2" id="KW-1185">Reference proteome</keyword>
<gene>
    <name evidence="1" type="ORF">CVT24_002962</name>
</gene>
<organism evidence="1 2">
    <name type="scientific">Panaeolus cyanescens</name>
    <dbReference type="NCBI Taxonomy" id="181874"/>
    <lineage>
        <taxon>Eukaryota</taxon>
        <taxon>Fungi</taxon>
        <taxon>Dikarya</taxon>
        <taxon>Basidiomycota</taxon>
        <taxon>Agaricomycotina</taxon>
        <taxon>Agaricomycetes</taxon>
        <taxon>Agaricomycetidae</taxon>
        <taxon>Agaricales</taxon>
        <taxon>Agaricineae</taxon>
        <taxon>Galeropsidaceae</taxon>
        <taxon>Panaeolus</taxon>
    </lineage>
</organism>
<accession>A0A409VPG7</accession>
<name>A0A409VPG7_9AGAR</name>
<dbReference type="InParanoid" id="A0A409VPG7"/>